<gene>
    <name evidence="2" type="ORF">G7Z17_g573</name>
</gene>
<dbReference type="InterPro" id="IPR025332">
    <property type="entry name" value="DUF4238"/>
</dbReference>
<sequence length="264" mass="31721">MYINATKPSGTQRQLEARFSQMENDVSQIYRRVIKAHDRKNSEIVLNRTDKDFVRKFLFLLKYRGQQFHQKFNHDNLKSYEGYDKELLQEYMRRHNFKQPLEVWLHNLETIMDLEMDAEKEWIESLGQKMFPPDAEWFIDSMGSMYLAICTPKNRDERFILTDNAYNVYEGPTTHFEDEKTGKQATLAPYFHEFSPISPNLMLVLRYQYLPEPNEDTNPEIMRHRKFERNLWIDSRFGPGTKSILEDLPAEPRQPRQKIQNRPF</sequence>
<keyword evidence="3" id="KW-1185">Reference proteome</keyword>
<protein>
    <submittedName>
        <fullName evidence="2">Uncharacterized protein</fullName>
    </submittedName>
</protein>
<evidence type="ECO:0000313" key="3">
    <source>
        <dbReference type="Proteomes" id="UP000722485"/>
    </source>
</evidence>
<dbReference type="OrthoDB" id="5340163at2759"/>
<dbReference type="Pfam" id="PF14022">
    <property type="entry name" value="DUF4238"/>
    <property type="match status" value="1"/>
</dbReference>
<comment type="caution">
    <text evidence="2">The sequence shown here is derived from an EMBL/GenBank/DDBJ whole genome shotgun (WGS) entry which is preliminary data.</text>
</comment>
<organism evidence="2 3">
    <name type="scientific">Cylindrodendrum hubeiense</name>
    <dbReference type="NCBI Taxonomy" id="595255"/>
    <lineage>
        <taxon>Eukaryota</taxon>
        <taxon>Fungi</taxon>
        <taxon>Dikarya</taxon>
        <taxon>Ascomycota</taxon>
        <taxon>Pezizomycotina</taxon>
        <taxon>Sordariomycetes</taxon>
        <taxon>Hypocreomycetidae</taxon>
        <taxon>Hypocreales</taxon>
        <taxon>Nectriaceae</taxon>
        <taxon>Cylindrodendrum</taxon>
    </lineage>
</organism>
<feature type="region of interest" description="Disordered" evidence="1">
    <location>
        <begin position="243"/>
        <end position="264"/>
    </location>
</feature>
<dbReference type="AlphaFoldDB" id="A0A9P5LM76"/>
<proteinExistence type="predicted"/>
<name>A0A9P5LM76_9HYPO</name>
<dbReference type="Proteomes" id="UP000722485">
    <property type="component" value="Unassembled WGS sequence"/>
</dbReference>
<evidence type="ECO:0000256" key="1">
    <source>
        <dbReference type="SAM" id="MobiDB-lite"/>
    </source>
</evidence>
<accession>A0A9P5LM76</accession>
<reference evidence="2" key="1">
    <citation type="submission" date="2020-03" db="EMBL/GenBank/DDBJ databases">
        <title>Draft Genome Sequence of Cylindrodendrum hubeiense.</title>
        <authorList>
            <person name="Buettner E."/>
            <person name="Kellner H."/>
        </authorList>
    </citation>
    <scope>NUCLEOTIDE SEQUENCE</scope>
    <source>
        <strain evidence="2">IHI 201604</strain>
    </source>
</reference>
<dbReference type="EMBL" id="JAANBB010000004">
    <property type="protein sequence ID" value="KAF7557553.1"/>
    <property type="molecule type" value="Genomic_DNA"/>
</dbReference>
<evidence type="ECO:0000313" key="2">
    <source>
        <dbReference type="EMBL" id="KAF7557553.1"/>
    </source>
</evidence>